<comment type="subunit">
    <text evidence="6">Part of the 50S ribosomal subunit. Contacts protein L29, and trigger factor when it is bound to the ribosome.</text>
</comment>
<dbReference type="HAMAP" id="MF_01369_B">
    <property type="entry name" value="Ribosomal_uL23_B"/>
    <property type="match status" value="1"/>
</dbReference>
<protein>
    <recommendedName>
        <fullName evidence="6">Large ribosomal subunit protein uL23</fullName>
    </recommendedName>
</protein>
<dbReference type="InterPro" id="IPR001014">
    <property type="entry name" value="Ribosomal_uL23_CS"/>
</dbReference>
<dbReference type="AlphaFoldDB" id="A0A1G1UYX8"/>
<evidence type="ECO:0000256" key="4">
    <source>
        <dbReference type="ARBA" id="ARBA00022980"/>
    </source>
</evidence>
<sequence>MFIKPLVTEKTLHVAQTDKQYTFLVEPGLDKYAIKKLVSENFGVHVVDIRTANIAGKQKRFGKKRTAAFKSDLKKAVVTLAEKETISFFEVEKKGKGKKRT</sequence>
<dbReference type="NCBIfam" id="NF004363">
    <property type="entry name" value="PRK05738.2-4"/>
    <property type="match status" value="1"/>
</dbReference>
<dbReference type="GO" id="GO:1990904">
    <property type="term" value="C:ribonucleoprotein complex"/>
    <property type="evidence" value="ECO:0007669"/>
    <property type="project" value="UniProtKB-KW"/>
</dbReference>
<keyword evidence="3 6" id="KW-0694">RNA-binding</keyword>
<comment type="similarity">
    <text evidence="1 6 7">Belongs to the universal ribosomal protein uL23 family.</text>
</comment>
<keyword evidence="4 6" id="KW-0689">Ribosomal protein</keyword>
<comment type="caution">
    <text evidence="8">The sequence shown here is derived from an EMBL/GenBank/DDBJ whole genome shotgun (WGS) entry which is preliminary data.</text>
</comment>
<dbReference type="InterPro" id="IPR012677">
    <property type="entry name" value="Nucleotide-bd_a/b_plait_sf"/>
</dbReference>
<name>A0A1G1UYX8_9BACT</name>
<dbReference type="GO" id="GO:0003735">
    <property type="term" value="F:structural constituent of ribosome"/>
    <property type="evidence" value="ECO:0007669"/>
    <property type="project" value="InterPro"/>
</dbReference>
<keyword evidence="5 6" id="KW-0687">Ribonucleoprotein</keyword>
<evidence type="ECO:0000256" key="5">
    <source>
        <dbReference type="ARBA" id="ARBA00023274"/>
    </source>
</evidence>
<dbReference type="GO" id="GO:0019843">
    <property type="term" value="F:rRNA binding"/>
    <property type="evidence" value="ECO:0007669"/>
    <property type="project" value="UniProtKB-UniRule"/>
</dbReference>
<evidence type="ECO:0000256" key="6">
    <source>
        <dbReference type="HAMAP-Rule" id="MF_01369"/>
    </source>
</evidence>
<accession>A0A1G1UYX8</accession>
<evidence type="ECO:0000313" key="8">
    <source>
        <dbReference type="EMBL" id="OGY08353.1"/>
    </source>
</evidence>
<dbReference type="EMBL" id="MHBW01000029">
    <property type="protein sequence ID" value="OGY08353.1"/>
    <property type="molecule type" value="Genomic_DNA"/>
</dbReference>
<dbReference type="InterPro" id="IPR013025">
    <property type="entry name" value="Ribosomal_uL23-like"/>
</dbReference>
<reference evidence="8 9" key="1">
    <citation type="journal article" date="2016" name="Nat. Commun.">
        <title>Thousands of microbial genomes shed light on interconnected biogeochemical processes in an aquifer system.</title>
        <authorList>
            <person name="Anantharaman K."/>
            <person name="Brown C.T."/>
            <person name="Hug L.A."/>
            <person name="Sharon I."/>
            <person name="Castelle C.J."/>
            <person name="Probst A.J."/>
            <person name="Thomas B.C."/>
            <person name="Singh A."/>
            <person name="Wilkins M.J."/>
            <person name="Karaoz U."/>
            <person name="Brodie E.L."/>
            <person name="Williams K.H."/>
            <person name="Hubbard S.S."/>
            <person name="Banfield J.F."/>
        </authorList>
    </citation>
    <scope>NUCLEOTIDE SEQUENCE [LARGE SCALE GENOMIC DNA]</scope>
</reference>
<dbReference type="Proteomes" id="UP000177967">
    <property type="component" value="Unassembled WGS sequence"/>
</dbReference>
<evidence type="ECO:0000256" key="7">
    <source>
        <dbReference type="RuleBase" id="RU003934"/>
    </source>
</evidence>
<evidence type="ECO:0000256" key="1">
    <source>
        <dbReference type="ARBA" id="ARBA00006700"/>
    </source>
</evidence>
<dbReference type="InterPro" id="IPR012678">
    <property type="entry name" value="Ribosomal_uL23/eL15/eS24_sf"/>
</dbReference>
<dbReference type="SUPFAM" id="SSF54189">
    <property type="entry name" value="Ribosomal proteins S24e, L23 and L15e"/>
    <property type="match status" value="1"/>
</dbReference>
<dbReference type="PROSITE" id="PS00050">
    <property type="entry name" value="RIBOSOMAL_L23"/>
    <property type="match status" value="1"/>
</dbReference>
<comment type="function">
    <text evidence="6">One of the early assembly proteins it binds 23S rRNA. One of the proteins that surrounds the polypeptide exit tunnel on the outside of the ribosome. Forms the main docking site for trigger factor binding to the ribosome.</text>
</comment>
<evidence type="ECO:0000313" key="9">
    <source>
        <dbReference type="Proteomes" id="UP000177967"/>
    </source>
</evidence>
<keyword evidence="2 6" id="KW-0699">rRNA-binding</keyword>
<evidence type="ECO:0000256" key="2">
    <source>
        <dbReference type="ARBA" id="ARBA00022730"/>
    </source>
</evidence>
<dbReference type="GO" id="GO:0005840">
    <property type="term" value="C:ribosome"/>
    <property type="evidence" value="ECO:0007669"/>
    <property type="project" value="UniProtKB-KW"/>
</dbReference>
<dbReference type="STRING" id="1797513.A2782_00825"/>
<gene>
    <name evidence="6" type="primary">rplW</name>
    <name evidence="8" type="ORF">A2782_00825</name>
</gene>
<proteinExistence type="inferred from homology"/>
<evidence type="ECO:0000256" key="3">
    <source>
        <dbReference type="ARBA" id="ARBA00022884"/>
    </source>
</evidence>
<dbReference type="Gene3D" id="3.30.70.330">
    <property type="match status" value="1"/>
</dbReference>
<dbReference type="Pfam" id="PF00276">
    <property type="entry name" value="Ribosomal_L23"/>
    <property type="match status" value="1"/>
</dbReference>
<organism evidence="8 9">
    <name type="scientific">Candidatus Blackburnbacteria bacterium RIFCSPHIGHO2_01_FULL_43_15b</name>
    <dbReference type="NCBI Taxonomy" id="1797513"/>
    <lineage>
        <taxon>Bacteria</taxon>
        <taxon>Candidatus Blackburniibacteriota</taxon>
    </lineage>
</organism>
<dbReference type="GO" id="GO:0006412">
    <property type="term" value="P:translation"/>
    <property type="evidence" value="ECO:0007669"/>
    <property type="project" value="UniProtKB-UniRule"/>
</dbReference>